<dbReference type="NCBIfam" id="NF033779">
    <property type="entry name" value="Tim44_TimA_adap"/>
    <property type="match status" value="1"/>
</dbReference>
<organism evidence="6 7">
    <name type="scientific">Pseudooceanicola spongiae</name>
    <dbReference type="NCBI Taxonomy" id="2613965"/>
    <lineage>
        <taxon>Bacteria</taxon>
        <taxon>Pseudomonadati</taxon>
        <taxon>Pseudomonadota</taxon>
        <taxon>Alphaproteobacteria</taxon>
        <taxon>Rhodobacterales</taxon>
        <taxon>Paracoccaceae</taxon>
        <taxon>Pseudooceanicola</taxon>
    </lineage>
</organism>
<evidence type="ECO:0000259" key="5">
    <source>
        <dbReference type="SMART" id="SM00978"/>
    </source>
</evidence>
<dbReference type="RefSeq" id="WP_193079948.1">
    <property type="nucleotide sequence ID" value="NZ_CP045201.1"/>
</dbReference>
<dbReference type="GO" id="GO:0030150">
    <property type="term" value="P:protein import into mitochondrial matrix"/>
    <property type="evidence" value="ECO:0007669"/>
    <property type="project" value="TreeGrafter"/>
</dbReference>
<dbReference type="InterPro" id="IPR016985">
    <property type="entry name" value="UCP031890_Tim44-rel"/>
</dbReference>
<dbReference type="SUPFAM" id="SSF54427">
    <property type="entry name" value="NTF2-like"/>
    <property type="match status" value="1"/>
</dbReference>
<dbReference type="AlphaFoldDB" id="A0A7L9WQ11"/>
<dbReference type="Pfam" id="PF04280">
    <property type="entry name" value="Tim44"/>
    <property type="match status" value="1"/>
</dbReference>
<evidence type="ECO:0000256" key="2">
    <source>
        <dbReference type="ARBA" id="ARBA00009597"/>
    </source>
</evidence>
<dbReference type="EMBL" id="CP045201">
    <property type="protein sequence ID" value="QOL82033.1"/>
    <property type="molecule type" value="Genomic_DNA"/>
</dbReference>
<evidence type="ECO:0000256" key="4">
    <source>
        <dbReference type="ARBA" id="ARBA00023136"/>
    </source>
</evidence>
<comment type="similarity">
    <text evidence="2">Belongs to the Tim44 family.</text>
</comment>
<evidence type="ECO:0000313" key="7">
    <source>
        <dbReference type="Proteomes" id="UP000594118"/>
    </source>
</evidence>
<dbReference type="InterPro" id="IPR032710">
    <property type="entry name" value="NTF2-like_dom_sf"/>
</dbReference>
<evidence type="ECO:0000256" key="3">
    <source>
        <dbReference type="ARBA" id="ARBA00022946"/>
    </source>
</evidence>
<feature type="domain" description="Tim44-like" evidence="5">
    <location>
        <begin position="71"/>
        <end position="219"/>
    </location>
</feature>
<reference evidence="6 7" key="1">
    <citation type="submission" date="2019-10" db="EMBL/GenBank/DDBJ databases">
        <title>Pseudopuniceibacterium sp. HQ09 islated from Antarctica.</title>
        <authorList>
            <person name="Liao L."/>
            <person name="Su S."/>
            <person name="Chen B."/>
            <person name="Yu Y."/>
        </authorList>
    </citation>
    <scope>NUCLEOTIDE SEQUENCE [LARGE SCALE GENOMIC DNA]</scope>
    <source>
        <strain evidence="6 7">HQ09</strain>
    </source>
</reference>
<accession>A0A7L9WQ11</accession>
<dbReference type="InterPro" id="IPR007379">
    <property type="entry name" value="Tim44-like_dom"/>
</dbReference>
<dbReference type="PANTHER" id="PTHR10721:SF1">
    <property type="entry name" value="MITOCHONDRIAL IMPORT INNER MEMBRANE TRANSLOCASE SUBUNIT TIM44"/>
    <property type="match status" value="1"/>
</dbReference>
<dbReference type="SMART" id="SM00978">
    <property type="entry name" value="Tim44"/>
    <property type="match status" value="1"/>
</dbReference>
<comment type="subcellular location">
    <subcellularLocation>
        <location evidence="1">Membrane</location>
    </subcellularLocation>
</comment>
<proteinExistence type="inferred from homology"/>
<evidence type="ECO:0000256" key="1">
    <source>
        <dbReference type="ARBA" id="ARBA00004370"/>
    </source>
</evidence>
<dbReference type="GO" id="GO:0016020">
    <property type="term" value="C:membrane"/>
    <property type="evidence" value="ECO:0007669"/>
    <property type="project" value="UniProtKB-SubCell"/>
</dbReference>
<name>A0A7L9WQ11_9RHOB</name>
<keyword evidence="4" id="KW-0472">Membrane</keyword>
<dbReference type="GO" id="GO:0051087">
    <property type="term" value="F:protein-folding chaperone binding"/>
    <property type="evidence" value="ECO:0007669"/>
    <property type="project" value="TreeGrafter"/>
</dbReference>
<gene>
    <name evidence="6" type="ORF">F3W81_15075</name>
</gene>
<keyword evidence="3" id="KW-0809">Transit peptide</keyword>
<dbReference type="InterPro" id="IPR039544">
    <property type="entry name" value="Tim44-like"/>
</dbReference>
<sequence length="219" mass="23982">MNSPILQLLVLAGIAVFLILRLKNVLGTREGFEKPPVATNPVPAARTSNFEVIDGGPDPDITDHVPENSASAKAITNIKSIEPDFSVSEFLGGARAAYEMILMGFEKGELDDVREFLAPDVYSSFAQVVDMREQQGLTVEGEFVGVKEMTLSEAEFDADTQTAEFTVRYLGQLTQVVRDANGEIVEGEPGKIKTQLDIWTFERKIGSDNLNWQLVATGE</sequence>
<protein>
    <submittedName>
        <fullName evidence="6">Tim44/TimA family putative adaptor protein</fullName>
    </submittedName>
</protein>
<dbReference type="PANTHER" id="PTHR10721">
    <property type="entry name" value="MITOCHONDRIAL IMPORT INNER MEMBRANE TRANSLOCASE SUBUNIT TIM44"/>
    <property type="match status" value="1"/>
</dbReference>
<evidence type="ECO:0000313" key="6">
    <source>
        <dbReference type="EMBL" id="QOL82033.1"/>
    </source>
</evidence>
<dbReference type="Proteomes" id="UP000594118">
    <property type="component" value="Chromosome"/>
</dbReference>
<dbReference type="KEGG" id="pshq:F3W81_15075"/>
<dbReference type="Gene3D" id="3.10.450.240">
    <property type="match status" value="1"/>
</dbReference>
<keyword evidence="7" id="KW-1185">Reference proteome</keyword>
<dbReference type="PIRSF" id="PIRSF031890">
    <property type="entry name" value="UCP031890_transporter_Tim44"/>
    <property type="match status" value="1"/>
</dbReference>